<feature type="region of interest" description="Disordered" evidence="1">
    <location>
        <begin position="277"/>
        <end position="297"/>
    </location>
</feature>
<dbReference type="GO" id="GO:0004252">
    <property type="term" value="F:serine-type endopeptidase activity"/>
    <property type="evidence" value="ECO:0007669"/>
    <property type="project" value="InterPro"/>
</dbReference>
<comment type="caution">
    <text evidence="4">The sequence shown here is derived from an EMBL/GenBank/DDBJ whole genome shotgun (WGS) entry which is preliminary data.</text>
</comment>
<dbReference type="Gene3D" id="2.40.10.10">
    <property type="entry name" value="Trypsin-like serine proteases"/>
    <property type="match status" value="2"/>
</dbReference>
<feature type="chain" id="PRO_5030874254" evidence="2">
    <location>
        <begin position="23"/>
        <end position="496"/>
    </location>
</feature>
<keyword evidence="5" id="KW-1185">Reference proteome</keyword>
<dbReference type="RefSeq" id="WP_150967652.1">
    <property type="nucleotide sequence ID" value="NZ_VZDO01000001.1"/>
</dbReference>
<feature type="signal peptide" evidence="2">
    <location>
        <begin position="1"/>
        <end position="22"/>
    </location>
</feature>
<dbReference type="EMBL" id="VZDO01000001">
    <property type="protein sequence ID" value="KAB0682680.1"/>
    <property type="molecule type" value="Genomic_DNA"/>
</dbReference>
<dbReference type="InterPro" id="IPR002477">
    <property type="entry name" value="Peptidoglycan-bd-like"/>
</dbReference>
<organism evidence="4 5">
    <name type="scientific">Plantimonas leprariae</name>
    <dbReference type="NCBI Taxonomy" id="2615207"/>
    <lineage>
        <taxon>Bacteria</taxon>
        <taxon>Pseudomonadati</taxon>
        <taxon>Pseudomonadota</taxon>
        <taxon>Alphaproteobacteria</taxon>
        <taxon>Hyphomicrobiales</taxon>
        <taxon>Aurantimonadaceae</taxon>
        <taxon>Plantimonas</taxon>
    </lineage>
</organism>
<sequence>MLRAVQALATALLVAAAPMALGQSTAAASELSDAYNHQTDRNFRVGMQMRLAWTGDYKGGFSGAIDPASLRAIRDFQARHGMEASGVIDEAFLKLLVSESDRAQQGVGFRLVDDTVTGARVALPLDLVSDNGRTPIGRVWRSADRSVEVETVRLTGTDETLDGLYATLSHPTASRSVDAATRSEDGFSVSGTEAGRKYVMRFKGVDGDVRGFGVSFDAAAGASILPYAVVAANLFDLSIPANGSEIVAAADTGIGQVPETAAAVAPKHRLSALFESRVKSEEERPNKEKADSSGSGFAVSSDGWVLTNAHVAGSCRTVMVGDKGIADRVVVDEANDLAAVHVGATFAKPLRLAAGTPRLGEDVLALGFPLRSILADSLNVTRGNVSSLLGLQNDPRYLQISAPVQPGNSGGPLVDLSGRVVGVVTAKLDAMAVADATGDIPQSINFAIRPDAASAFLAKNGIDFASAPASKTFGSVADTTETVQDAVMPVLCLAAK</sequence>
<dbReference type="Pfam" id="PF13365">
    <property type="entry name" value="Trypsin_2"/>
    <property type="match status" value="1"/>
</dbReference>
<dbReference type="PANTHER" id="PTHR22939:SF129">
    <property type="entry name" value="SERINE PROTEASE HTRA2, MITOCHONDRIAL"/>
    <property type="match status" value="1"/>
</dbReference>
<dbReference type="Pfam" id="PF01471">
    <property type="entry name" value="PG_binding_1"/>
    <property type="match status" value="1"/>
</dbReference>
<dbReference type="PANTHER" id="PTHR22939">
    <property type="entry name" value="SERINE PROTEASE FAMILY S1C HTRA-RELATED"/>
    <property type="match status" value="1"/>
</dbReference>
<dbReference type="Proteomes" id="UP000432089">
    <property type="component" value="Unassembled WGS sequence"/>
</dbReference>
<evidence type="ECO:0000313" key="4">
    <source>
        <dbReference type="EMBL" id="KAB0682680.1"/>
    </source>
</evidence>
<keyword evidence="4" id="KW-0378">Hydrolase</keyword>
<evidence type="ECO:0000259" key="3">
    <source>
        <dbReference type="Pfam" id="PF01471"/>
    </source>
</evidence>
<dbReference type="SUPFAM" id="SSF50494">
    <property type="entry name" value="Trypsin-like serine proteases"/>
    <property type="match status" value="1"/>
</dbReference>
<dbReference type="InterPro" id="IPR043504">
    <property type="entry name" value="Peptidase_S1_PA_chymotrypsin"/>
</dbReference>
<gene>
    <name evidence="4" type="ORF">F6X38_00890</name>
</gene>
<feature type="compositionally biased region" description="Basic and acidic residues" evidence="1">
    <location>
        <begin position="277"/>
        <end position="291"/>
    </location>
</feature>
<dbReference type="InterPro" id="IPR001940">
    <property type="entry name" value="Peptidase_S1C"/>
</dbReference>
<evidence type="ECO:0000313" key="5">
    <source>
        <dbReference type="Proteomes" id="UP000432089"/>
    </source>
</evidence>
<accession>A0A7V7TY09</accession>
<reference evidence="4 5" key="1">
    <citation type="submission" date="2019-09" db="EMBL/GenBank/DDBJ databases">
        <title>YIM 132180 draft genome.</title>
        <authorList>
            <person name="Zhang K."/>
        </authorList>
    </citation>
    <scope>NUCLEOTIDE SEQUENCE [LARGE SCALE GENOMIC DNA]</scope>
    <source>
        <strain evidence="4 5">YIM 132180</strain>
    </source>
</reference>
<name>A0A7V7TY09_9HYPH</name>
<keyword evidence="4" id="KW-0645">Protease</keyword>
<dbReference type="InterPro" id="IPR036365">
    <property type="entry name" value="PGBD-like_sf"/>
</dbReference>
<dbReference type="AlphaFoldDB" id="A0A7V7TY09"/>
<evidence type="ECO:0000256" key="1">
    <source>
        <dbReference type="SAM" id="MobiDB-lite"/>
    </source>
</evidence>
<dbReference type="Gene3D" id="1.10.101.10">
    <property type="entry name" value="PGBD-like superfamily/PGBD"/>
    <property type="match status" value="1"/>
</dbReference>
<evidence type="ECO:0000256" key="2">
    <source>
        <dbReference type="SAM" id="SignalP"/>
    </source>
</evidence>
<proteinExistence type="predicted"/>
<dbReference type="InterPro" id="IPR009003">
    <property type="entry name" value="Peptidase_S1_PA"/>
</dbReference>
<dbReference type="SUPFAM" id="SSF47090">
    <property type="entry name" value="PGBD-like"/>
    <property type="match status" value="1"/>
</dbReference>
<dbReference type="GO" id="GO:0006508">
    <property type="term" value="P:proteolysis"/>
    <property type="evidence" value="ECO:0007669"/>
    <property type="project" value="UniProtKB-KW"/>
</dbReference>
<feature type="domain" description="Peptidoglycan binding-like" evidence="3">
    <location>
        <begin position="47"/>
        <end position="96"/>
    </location>
</feature>
<dbReference type="InterPro" id="IPR036366">
    <property type="entry name" value="PGBDSf"/>
</dbReference>
<keyword evidence="2" id="KW-0732">Signal</keyword>
<protein>
    <submittedName>
        <fullName evidence="4">Trypsin-like serine protease</fullName>
    </submittedName>
</protein>
<dbReference type="PRINTS" id="PR00834">
    <property type="entry name" value="PROTEASES2C"/>
</dbReference>